<gene>
    <name evidence="1" type="ORF">AVDCRST_MAG93-1859</name>
</gene>
<dbReference type="EMBL" id="CADCTR010000633">
    <property type="protein sequence ID" value="CAA9253557.1"/>
    <property type="molecule type" value="Genomic_DNA"/>
</dbReference>
<protein>
    <submittedName>
        <fullName evidence="1">Uncharacterized protein</fullName>
    </submittedName>
</protein>
<organism evidence="1">
    <name type="scientific">uncultured Chloroflexia bacterium</name>
    <dbReference type="NCBI Taxonomy" id="1672391"/>
    <lineage>
        <taxon>Bacteria</taxon>
        <taxon>Bacillati</taxon>
        <taxon>Chloroflexota</taxon>
        <taxon>Chloroflexia</taxon>
        <taxon>environmental samples</taxon>
    </lineage>
</organism>
<sequence>MIVTVTRSILGIEQERSVNARTQSGFRRVSALPGHGATACSQSLLHSHLLGHPLKEEVITHGKTNSEIWLTNNVCRRLLRPKSGCRTR</sequence>
<evidence type="ECO:0000313" key="1">
    <source>
        <dbReference type="EMBL" id="CAA9253557.1"/>
    </source>
</evidence>
<name>A0A6J4ILA0_9CHLR</name>
<reference evidence="1" key="1">
    <citation type="submission" date="2020-02" db="EMBL/GenBank/DDBJ databases">
        <authorList>
            <person name="Meier V. D."/>
        </authorList>
    </citation>
    <scope>NUCLEOTIDE SEQUENCE</scope>
    <source>
        <strain evidence="1">AVDCRST_MAG93</strain>
    </source>
</reference>
<accession>A0A6J4ILA0</accession>
<dbReference type="AlphaFoldDB" id="A0A6J4ILA0"/>
<proteinExistence type="predicted"/>